<keyword evidence="1" id="KW-0862">Zinc</keyword>
<dbReference type="SUPFAM" id="SSF158745">
    <property type="entry name" value="LanC-like"/>
    <property type="match status" value="1"/>
</dbReference>
<dbReference type="EMBL" id="QUNO01000008">
    <property type="protein sequence ID" value="REH44690.1"/>
    <property type="molecule type" value="Genomic_DNA"/>
</dbReference>
<protein>
    <submittedName>
        <fullName evidence="2">Lanthionine synthetase-like protein</fullName>
    </submittedName>
</protein>
<name>A0A3E0HFX0_9PSEU</name>
<reference evidence="2 3" key="1">
    <citation type="submission" date="2018-08" db="EMBL/GenBank/DDBJ databases">
        <title>Genomic Encyclopedia of Archaeal and Bacterial Type Strains, Phase II (KMG-II): from individual species to whole genera.</title>
        <authorList>
            <person name="Goeker M."/>
        </authorList>
    </citation>
    <scope>NUCLEOTIDE SEQUENCE [LARGE SCALE GENOMIC DNA]</scope>
    <source>
        <strain evidence="2 3">DSM 45791</strain>
    </source>
</reference>
<dbReference type="SMART" id="SM01260">
    <property type="entry name" value="LANC_like"/>
    <property type="match status" value="1"/>
</dbReference>
<dbReference type="GO" id="GO:0046872">
    <property type="term" value="F:metal ion binding"/>
    <property type="evidence" value="ECO:0007669"/>
    <property type="project" value="UniProtKB-KW"/>
</dbReference>
<dbReference type="Gene3D" id="1.50.10.20">
    <property type="match status" value="1"/>
</dbReference>
<feature type="binding site" evidence="1">
    <location>
        <position position="207"/>
    </location>
    <ligand>
        <name>Zn(2+)</name>
        <dbReference type="ChEBI" id="CHEBI:29105"/>
    </ligand>
</feature>
<evidence type="ECO:0000313" key="2">
    <source>
        <dbReference type="EMBL" id="REH44690.1"/>
    </source>
</evidence>
<dbReference type="GO" id="GO:0031179">
    <property type="term" value="P:peptide modification"/>
    <property type="evidence" value="ECO:0007669"/>
    <property type="project" value="InterPro"/>
</dbReference>
<dbReference type="AlphaFoldDB" id="A0A3E0HFX0"/>
<evidence type="ECO:0000313" key="3">
    <source>
        <dbReference type="Proteomes" id="UP000256269"/>
    </source>
</evidence>
<dbReference type="Proteomes" id="UP000256269">
    <property type="component" value="Unassembled WGS sequence"/>
</dbReference>
<dbReference type="Pfam" id="PF05147">
    <property type="entry name" value="LANC_like"/>
    <property type="match status" value="1"/>
</dbReference>
<dbReference type="InterPro" id="IPR007822">
    <property type="entry name" value="LANC-like"/>
</dbReference>
<sequence length="379" mass="40009">MGQPSRDNGLRTFGRTITGCNCGRVVGFSRAGEGGAPVMSTGSVAAGAVHPEGVPGDRLLDDGIGQLLHRMNPRRHSASALGALVAALPRDGRLPAAVRTAAKHTAKRCERESMVLPGLHFGQSGAVWALLDAAHALADPKLMVRAAKLAGEIPVLSTNPDVCDGSAGAGLTLLHAWRVTGADEFLAKAAECARHQEIDRGKYGFGHGIAGIAAFLLDHALVTDDRHAHLKAMRVADELCDAAMWDRTAARWPAGPGESIPLGGWCGDAAGVGSFLVRAWLATGDERYRKVADAAAAAVRADQWTMATASCHGVVENVEFLLDMAEATGDDRHREWALKTVSRLAWPDDTGLPVLVAALVRLVLPGRERLWMPPLRPAA</sequence>
<feature type="binding site" evidence="1">
    <location>
        <position position="163"/>
    </location>
    <ligand>
        <name>Zn(2+)</name>
        <dbReference type="ChEBI" id="CHEBI:29105"/>
    </ligand>
</feature>
<accession>A0A3E0HFX0</accession>
<proteinExistence type="predicted"/>
<comment type="caution">
    <text evidence="2">The sequence shown here is derived from an EMBL/GenBank/DDBJ whole genome shotgun (WGS) entry which is preliminary data.</text>
</comment>
<keyword evidence="1" id="KW-0479">Metal-binding</keyword>
<gene>
    <name evidence="2" type="ORF">BCF44_108170</name>
</gene>
<evidence type="ECO:0000256" key="1">
    <source>
        <dbReference type="PIRSR" id="PIRSR607822-1"/>
    </source>
</evidence>
<keyword evidence="3" id="KW-1185">Reference proteome</keyword>
<dbReference type="OrthoDB" id="1492512at2"/>
<organism evidence="2 3">
    <name type="scientific">Kutzneria buriramensis</name>
    <dbReference type="NCBI Taxonomy" id="1045776"/>
    <lineage>
        <taxon>Bacteria</taxon>
        <taxon>Bacillati</taxon>
        <taxon>Actinomycetota</taxon>
        <taxon>Actinomycetes</taxon>
        <taxon>Pseudonocardiales</taxon>
        <taxon>Pseudonocardiaceae</taxon>
        <taxon>Kutzneria</taxon>
    </lineage>
</organism>